<protein>
    <submittedName>
        <fullName evidence="1">Uncharacterized protein</fullName>
    </submittedName>
</protein>
<dbReference type="OrthoDB" id="10050074at2759"/>
<evidence type="ECO:0000313" key="2">
    <source>
        <dbReference type="Proteomes" id="UP000299102"/>
    </source>
</evidence>
<proteinExistence type="predicted"/>
<evidence type="ECO:0000313" key="1">
    <source>
        <dbReference type="EMBL" id="GBP32528.1"/>
    </source>
</evidence>
<gene>
    <name evidence="1" type="ORF">EVAR_23939_1</name>
</gene>
<keyword evidence="2" id="KW-1185">Reference proteome</keyword>
<name>A0A4C1V165_EUMVA</name>
<dbReference type="EMBL" id="BGZK01000261">
    <property type="protein sequence ID" value="GBP32528.1"/>
    <property type="molecule type" value="Genomic_DNA"/>
</dbReference>
<organism evidence="1 2">
    <name type="scientific">Eumeta variegata</name>
    <name type="common">Bagworm moth</name>
    <name type="synonym">Eumeta japonica</name>
    <dbReference type="NCBI Taxonomy" id="151549"/>
    <lineage>
        <taxon>Eukaryota</taxon>
        <taxon>Metazoa</taxon>
        <taxon>Ecdysozoa</taxon>
        <taxon>Arthropoda</taxon>
        <taxon>Hexapoda</taxon>
        <taxon>Insecta</taxon>
        <taxon>Pterygota</taxon>
        <taxon>Neoptera</taxon>
        <taxon>Endopterygota</taxon>
        <taxon>Lepidoptera</taxon>
        <taxon>Glossata</taxon>
        <taxon>Ditrysia</taxon>
        <taxon>Tineoidea</taxon>
        <taxon>Psychidae</taxon>
        <taxon>Oiketicinae</taxon>
        <taxon>Eumeta</taxon>
    </lineage>
</organism>
<dbReference type="AlphaFoldDB" id="A0A4C1V165"/>
<reference evidence="1 2" key="1">
    <citation type="journal article" date="2019" name="Commun. Biol.">
        <title>The bagworm genome reveals a unique fibroin gene that provides high tensile strength.</title>
        <authorList>
            <person name="Kono N."/>
            <person name="Nakamura H."/>
            <person name="Ohtoshi R."/>
            <person name="Tomita M."/>
            <person name="Numata K."/>
            <person name="Arakawa K."/>
        </authorList>
    </citation>
    <scope>NUCLEOTIDE SEQUENCE [LARGE SCALE GENOMIC DNA]</scope>
</reference>
<sequence length="98" mass="11113">MSRVLVLTKFYQSRLYGMIGRKSKMSLRNKRTLCASGRRFKALFDMAQNHPNPLIVSAATYEPPPAHHFLRRPRNVLSDPPDALTSEVEKLAEAKACN</sequence>
<comment type="caution">
    <text evidence="1">The sequence shown here is derived from an EMBL/GenBank/DDBJ whole genome shotgun (WGS) entry which is preliminary data.</text>
</comment>
<accession>A0A4C1V165</accession>
<dbReference type="Proteomes" id="UP000299102">
    <property type="component" value="Unassembled WGS sequence"/>
</dbReference>